<dbReference type="PANTHER" id="PTHR39210:SF1">
    <property type="entry name" value="HEPARIN-SULFATE LYASE"/>
    <property type="match status" value="1"/>
</dbReference>
<dbReference type="GO" id="GO:0016829">
    <property type="term" value="F:lyase activity"/>
    <property type="evidence" value="ECO:0007669"/>
    <property type="project" value="UniProtKB-KW"/>
</dbReference>
<evidence type="ECO:0000259" key="7">
    <source>
        <dbReference type="Pfam" id="PF16889"/>
    </source>
</evidence>
<dbReference type="Proteomes" id="UP000662747">
    <property type="component" value="Chromosome"/>
</dbReference>
<accession>A0ABX7NMR3</accession>
<evidence type="ECO:0000313" key="9">
    <source>
        <dbReference type="Proteomes" id="UP000662747"/>
    </source>
</evidence>
<organism evidence="8 9">
    <name type="scientific">Pyxidicoccus parkwayensis</name>
    <dbReference type="NCBI Taxonomy" id="2813578"/>
    <lineage>
        <taxon>Bacteria</taxon>
        <taxon>Pseudomonadati</taxon>
        <taxon>Myxococcota</taxon>
        <taxon>Myxococcia</taxon>
        <taxon>Myxococcales</taxon>
        <taxon>Cystobacterineae</taxon>
        <taxon>Myxococcaceae</taxon>
        <taxon>Pyxidicoccus</taxon>
    </lineage>
</organism>
<feature type="domain" description="Heparinase II/III-like C-terminal" evidence="6">
    <location>
        <begin position="359"/>
        <end position="573"/>
    </location>
</feature>
<keyword evidence="3" id="KW-0574">Periplasm</keyword>
<dbReference type="InterPro" id="IPR031680">
    <property type="entry name" value="Hepar_II_III_N"/>
</dbReference>
<evidence type="ECO:0000259" key="6">
    <source>
        <dbReference type="Pfam" id="PF07940"/>
    </source>
</evidence>
<feature type="signal peptide" evidence="5">
    <location>
        <begin position="1"/>
        <end position="21"/>
    </location>
</feature>
<comment type="subcellular location">
    <subcellularLocation>
        <location evidence="1">Periplasm</location>
    </subcellularLocation>
</comment>
<dbReference type="PANTHER" id="PTHR39210">
    <property type="entry name" value="HEPARIN-SULFATE LYASE"/>
    <property type="match status" value="1"/>
</dbReference>
<evidence type="ECO:0000256" key="5">
    <source>
        <dbReference type="SAM" id="SignalP"/>
    </source>
</evidence>
<proteinExistence type="predicted"/>
<dbReference type="Pfam" id="PF07940">
    <property type="entry name" value="Hepar_II_III_C"/>
    <property type="match status" value="1"/>
</dbReference>
<evidence type="ECO:0000256" key="4">
    <source>
        <dbReference type="ARBA" id="ARBA00023239"/>
    </source>
</evidence>
<evidence type="ECO:0000313" key="8">
    <source>
        <dbReference type="EMBL" id="QSQ20141.1"/>
    </source>
</evidence>
<feature type="domain" description="Heparin-sulfate lyase N-terminal" evidence="7">
    <location>
        <begin position="72"/>
        <end position="325"/>
    </location>
</feature>
<keyword evidence="4 8" id="KW-0456">Lyase</keyword>
<dbReference type="Gene3D" id="2.70.98.70">
    <property type="match status" value="1"/>
</dbReference>
<gene>
    <name evidence="8" type="ORF">JY651_33390</name>
</gene>
<dbReference type="SUPFAM" id="SSF48230">
    <property type="entry name" value="Chondroitin AC/alginate lyase"/>
    <property type="match status" value="1"/>
</dbReference>
<keyword evidence="9" id="KW-1185">Reference proteome</keyword>
<dbReference type="InterPro" id="IPR008929">
    <property type="entry name" value="Chondroitin_lyas"/>
</dbReference>
<dbReference type="Pfam" id="PF16889">
    <property type="entry name" value="Hepar_II_III_N"/>
    <property type="match status" value="1"/>
</dbReference>
<keyword evidence="2 5" id="KW-0732">Signal</keyword>
<evidence type="ECO:0000256" key="1">
    <source>
        <dbReference type="ARBA" id="ARBA00004418"/>
    </source>
</evidence>
<sequence length="660" mass="73606">MRARVAIAFLALLLLAPGPMALGQPFRSEEEWLLEDAGPPEGGDCALRPEACIPGTATAAPSREVLYTFLDEGTLADADLILQDRWPVPRFEPVYLGPELSWAEDPFGEKYWRFTYYGLRPTRHLLWAWRQTRDVRYRDKLLHVLEGFVVRGHQSEFAWDKHTAAFRALVLVNTYVKLLGDRSLKEPLAGRLRNRILELGIFLRDPANFEDDYNHGLAEAGALLLIAENFSGFEASPEWRATAVARLDVLLEKVLDTDGVEVEQSPFYHFYFLTGFWQIYHWAHSNGVQLSSEAEQRIEQMLRYATYVLLPDGHIPMIGSSVDRNIRRSQDTPLYQEMAEADPRFAWVLSAGASGTPPPETRMLFPSSGQAVLRSSFGTAKNFKMQTHVIFDVGPYRTIHAHLDALAVHYYAAGRTLLPDSGHFTNEPETDGYDYFRGTRSHNTVVVDGKDQREGTARAGLSTGGAPGGWAYQSGSHALYDGVVHKRAVALLRQDLVLVLDDLSSETAHTYDQTWHLFPDADLQMDRLRARALDTVTGKPLLAIQQVLTASSMTVGVRKGHAMPMEGWHSAKFEQKVPGFTLRWRRTATKRVQFATLLVSGSYAEAAALPAYVERTTQGWVATVCLPEGRGYRLTVVDLAGPGERATLDALPTCPLAPAP</sequence>
<evidence type="ECO:0000256" key="3">
    <source>
        <dbReference type="ARBA" id="ARBA00022764"/>
    </source>
</evidence>
<dbReference type="InterPro" id="IPR012480">
    <property type="entry name" value="Hepar_II_III_C"/>
</dbReference>
<dbReference type="EMBL" id="CP071090">
    <property type="protein sequence ID" value="QSQ20141.1"/>
    <property type="molecule type" value="Genomic_DNA"/>
</dbReference>
<dbReference type="Gene3D" id="1.50.10.100">
    <property type="entry name" value="Chondroitin AC/alginate lyase"/>
    <property type="match status" value="1"/>
</dbReference>
<dbReference type="RefSeq" id="WP_206721722.1">
    <property type="nucleotide sequence ID" value="NZ_CP071090.1"/>
</dbReference>
<feature type="chain" id="PRO_5046286788" evidence="5">
    <location>
        <begin position="22"/>
        <end position="660"/>
    </location>
</feature>
<evidence type="ECO:0000256" key="2">
    <source>
        <dbReference type="ARBA" id="ARBA00022729"/>
    </source>
</evidence>
<reference evidence="8 9" key="1">
    <citation type="submission" date="2021-02" db="EMBL/GenBank/DDBJ databases">
        <title>De Novo genome assembly of isolated myxobacteria.</title>
        <authorList>
            <person name="Stevens D.C."/>
        </authorList>
    </citation>
    <scope>NUCLEOTIDE SEQUENCE [LARGE SCALE GENOMIC DNA]</scope>
    <source>
        <strain evidence="9">SCPEA02</strain>
    </source>
</reference>
<protein>
    <submittedName>
        <fullName evidence="8">Alginate lyase family protein</fullName>
    </submittedName>
</protein>
<name>A0ABX7NMR3_9BACT</name>